<evidence type="ECO:0000256" key="3">
    <source>
        <dbReference type="ARBA" id="ARBA00012954"/>
    </source>
</evidence>
<dbReference type="RefSeq" id="WP_015415340.1">
    <property type="nucleotide sequence ID" value="NC_020409.1"/>
</dbReference>
<dbReference type="Pfam" id="PF03720">
    <property type="entry name" value="UDPG_MGDP_dh_C"/>
    <property type="match status" value="1"/>
</dbReference>
<dbReference type="AlphaFoldDB" id="M1WKB2"/>
<dbReference type="KEGG" id="dpi:BN4_12061"/>
<evidence type="ECO:0000256" key="8">
    <source>
        <dbReference type="PIRSR" id="PIRSR500134-1"/>
    </source>
</evidence>
<dbReference type="Gene3D" id="1.20.5.100">
    <property type="entry name" value="Cytochrome c1, transmembrane anchor, C-terminal"/>
    <property type="match status" value="1"/>
</dbReference>
<feature type="binding site" evidence="9">
    <location>
        <begin position="260"/>
        <end position="264"/>
    </location>
    <ligand>
        <name>substrate</name>
    </ligand>
</feature>
<protein>
    <recommendedName>
        <fullName evidence="3 7">UDP-glucose 6-dehydrogenase</fullName>
        <ecNumber evidence="3 7">1.1.1.22</ecNumber>
    </recommendedName>
</protein>
<accession>M1WKB2</accession>
<organism evidence="12 13">
    <name type="scientific">Pseudodesulfovibrio piezophilus (strain DSM 21447 / JCM 15486 / C1TLV30)</name>
    <name type="common">Desulfovibrio piezophilus</name>
    <dbReference type="NCBI Taxonomy" id="1322246"/>
    <lineage>
        <taxon>Bacteria</taxon>
        <taxon>Pseudomonadati</taxon>
        <taxon>Thermodesulfobacteriota</taxon>
        <taxon>Desulfovibrionia</taxon>
        <taxon>Desulfovibrionales</taxon>
        <taxon>Desulfovibrionaceae</taxon>
    </lineage>
</organism>
<dbReference type="InterPro" id="IPR008927">
    <property type="entry name" value="6-PGluconate_DH-like_C_sf"/>
</dbReference>
<feature type="active site" description="Nucleophile" evidence="8">
    <location>
        <position position="271"/>
    </location>
</feature>
<dbReference type="PIRSF" id="PIRSF500134">
    <property type="entry name" value="UDPglc_DH_bac"/>
    <property type="match status" value="1"/>
</dbReference>
<evidence type="ECO:0000256" key="9">
    <source>
        <dbReference type="PIRSR" id="PIRSR500134-2"/>
    </source>
</evidence>
<sequence length="415" mass="44954">MSAKRLAVIGLGKLGLCTAACFARAGYDVIGMDVSCDHVDHLNMGHITFFEDGLAELLTEVNGKLHFTTSITEAVENSDVCFIIVPTPSQAGGAFSNKYLSRVIKSMGPALAAREEWYLVDVVSTVMPGSGDQKLIPLLEEATGKRVGTDIGYAYNPEFIAIGSVIRNFINPDVVLIGQSDDRTGAELETIYRATCDNGPHIARTSVLNAEIAKLSINCYCTMKISFANNLAAICEQTPGADASAITEILGNDTRIGAKYIKPGLGFGGPCFPRDNEAFINFVGSVEGDTGLQQAVVDINKAQPERICRALASAAAKHGNRIALLGQAYKPFTYLTEESQAVEIARRLARKYPDLELVVHDPLANETGPWKRVDSLEECVREAHVAAILTPWPEFMETGWHSLLAEDGIVLNFWE</sequence>
<gene>
    <name evidence="12" type="ordered locus">BN4_12061</name>
</gene>
<keyword evidence="4 7" id="KW-0560">Oxidoreductase</keyword>
<comment type="pathway">
    <text evidence="1">Nucleotide-sugar biosynthesis; UDP-alpha-D-glucuronate biosynthesis; UDP-alpha-D-glucuronate from UDP-alpha-D-glucose: step 1/1.</text>
</comment>
<dbReference type="InterPro" id="IPR017476">
    <property type="entry name" value="UDP-Glc/GDP-Man"/>
</dbReference>
<dbReference type="NCBIfam" id="TIGR03026">
    <property type="entry name" value="NDP-sugDHase"/>
    <property type="match status" value="1"/>
</dbReference>
<dbReference type="PIRSF" id="PIRSF000124">
    <property type="entry name" value="UDPglc_GDPman_dh"/>
    <property type="match status" value="1"/>
</dbReference>
<dbReference type="InterPro" id="IPR028357">
    <property type="entry name" value="UDPglc_DH_bac"/>
</dbReference>
<dbReference type="SUPFAM" id="SSF52413">
    <property type="entry name" value="UDP-glucose/GDP-mannose dehydrogenase C-terminal domain"/>
    <property type="match status" value="1"/>
</dbReference>
<dbReference type="InterPro" id="IPR014027">
    <property type="entry name" value="UDP-Glc/GDP-Man_DH_C"/>
</dbReference>
<evidence type="ECO:0000256" key="2">
    <source>
        <dbReference type="ARBA" id="ARBA00006601"/>
    </source>
</evidence>
<dbReference type="Proteomes" id="UP000011724">
    <property type="component" value="Chromosome"/>
</dbReference>
<dbReference type="SUPFAM" id="SSF51735">
    <property type="entry name" value="NAD(P)-binding Rossmann-fold domains"/>
    <property type="match status" value="1"/>
</dbReference>
<dbReference type="UniPathway" id="UPA00038">
    <property type="reaction ID" value="UER00491"/>
</dbReference>
<dbReference type="Pfam" id="PF00984">
    <property type="entry name" value="UDPG_MGDP_dh"/>
    <property type="match status" value="1"/>
</dbReference>
<feature type="binding site" evidence="9">
    <location>
        <position position="268"/>
    </location>
    <ligand>
        <name>substrate</name>
    </ligand>
</feature>
<keyword evidence="5 7" id="KW-0520">NAD</keyword>
<evidence type="ECO:0000313" key="13">
    <source>
        <dbReference type="Proteomes" id="UP000011724"/>
    </source>
</evidence>
<evidence type="ECO:0000259" key="11">
    <source>
        <dbReference type="SMART" id="SM00984"/>
    </source>
</evidence>
<dbReference type="eggNOG" id="COG1004">
    <property type="taxonomic scope" value="Bacteria"/>
</dbReference>
<dbReference type="GO" id="GO:0003979">
    <property type="term" value="F:UDP-glucose 6-dehydrogenase activity"/>
    <property type="evidence" value="ECO:0007669"/>
    <property type="project" value="UniProtKB-EC"/>
</dbReference>
<dbReference type="InterPro" id="IPR014026">
    <property type="entry name" value="UDP-Glc/GDP-Man_DH_dimer"/>
</dbReference>
<dbReference type="Gene3D" id="3.40.50.720">
    <property type="entry name" value="NAD(P)-binding Rossmann-like Domain"/>
    <property type="match status" value="2"/>
</dbReference>
<proteinExistence type="inferred from homology"/>
<dbReference type="STRING" id="1322246.BN4_12061"/>
<feature type="binding site" evidence="10">
    <location>
        <position position="125"/>
    </location>
    <ligand>
        <name>NAD(+)</name>
        <dbReference type="ChEBI" id="CHEBI:57540"/>
    </ligand>
</feature>
<evidence type="ECO:0000256" key="6">
    <source>
        <dbReference type="ARBA" id="ARBA00047473"/>
    </source>
</evidence>
<dbReference type="GO" id="GO:0006065">
    <property type="term" value="P:UDP-glucuronate biosynthetic process"/>
    <property type="evidence" value="ECO:0007669"/>
    <property type="project" value="UniProtKB-UniPathway"/>
</dbReference>
<keyword evidence="13" id="KW-1185">Reference proteome</keyword>
<evidence type="ECO:0000256" key="10">
    <source>
        <dbReference type="PIRSR" id="PIRSR500134-3"/>
    </source>
</evidence>
<feature type="domain" description="UDP-glucose/GDP-mannose dehydrogenase C-terminal" evidence="11">
    <location>
        <begin position="323"/>
        <end position="413"/>
    </location>
</feature>
<feature type="binding site" evidence="9">
    <location>
        <position position="330"/>
    </location>
    <ligand>
        <name>substrate</name>
    </ligand>
</feature>
<evidence type="ECO:0000256" key="5">
    <source>
        <dbReference type="ARBA" id="ARBA00023027"/>
    </source>
</evidence>
<dbReference type="HOGENOM" id="CLU_023810_1_1_7"/>
<dbReference type="BioCyc" id="DPIE1322246:BN4_RS10365-MONOMER"/>
<dbReference type="OrthoDB" id="9803238at2"/>
<comment type="similarity">
    <text evidence="2 7">Belongs to the UDP-glucose/GDP-mannose dehydrogenase family.</text>
</comment>
<evidence type="ECO:0000256" key="4">
    <source>
        <dbReference type="ARBA" id="ARBA00023002"/>
    </source>
</evidence>
<feature type="binding site" evidence="9">
    <location>
        <position position="214"/>
    </location>
    <ligand>
        <name>substrate</name>
    </ligand>
</feature>
<name>M1WKB2_PSEP2</name>
<evidence type="ECO:0000313" key="12">
    <source>
        <dbReference type="EMBL" id="CCH49296.1"/>
    </source>
</evidence>
<dbReference type="InterPro" id="IPR036291">
    <property type="entry name" value="NAD(P)-bd_dom_sf"/>
</dbReference>
<dbReference type="SUPFAM" id="SSF48179">
    <property type="entry name" value="6-phosphogluconate dehydrogenase C-terminal domain-like"/>
    <property type="match status" value="1"/>
</dbReference>
<evidence type="ECO:0000256" key="1">
    <source>
        <dbReference type="ARBA" id="ARBA00004701"/>
    </source>
</evidence>
<dbReference type="PATRIC" id="fig|879567.3.peg.2193"/>
<dbReference type="InterPro" id="IPR001732">
    <property type="entry name" value="UDP-Glc/GDP-Man_DH_N"/>
</dbReference>
<dbReference type="SMART" id="SM00984">
    <property type="entry name" value="UDPG_MGDP_dh_C"/>
    <property type="match status" value="1"/>
</dbReference>
<evidence type="ECO:0000256" key="7">
    <source>
        <dbReference type="PIRNR" id="PIRNR000124"/>
    </source>
</evidence>
<feature type="binding site" evidence="10">
    <location>
        <position position="87"/>
    </location>
    <ligand>
        <name>NAD(+)</name>
        <dbReference type="ChEBI" id="CHEBI:57540"/>
    </ligand>
</feature>
<dbReference type="GO" id="GO:0051287">
    <property type="term" value="F:NAD binding"/>
    <property type="evidence" value="ECO:0007669"/>
    <property type="project" value="InterPro"/>
</dbReference>
<dbReference type="EMBL" id="FO203427">
    <property type="protein sequence ID" value="CCH49296.1"/>
    <property type="molecule type" value="Genomic_DNA"/>
</dbReference>
<reference evidence="13" key="2">
    <citation type="journal article" date="2013" name="Stand. Genomic Sci.">
        <title>Complete genome sequence of Desulfocapsa sulfexigens, a marine deltaproteobacterium specialized in disproportionating inorganic sulfur compounds.</title>
        <authorList>
            <person name="Finster K.W."/>
            <person name="Kjeldsen K.U."/>
            <person name="Kube M."/>
            <person name="Reinhardt R."/>
            <person name="Mussmann M."/>
            <person name="Amann R."/>
            <person name="Schreiber L."/>
        </authorList>
    </citation>
    <scope>NUCLEOTIDE SEQUENCE [LARGE SCALE GENOMIC DNA]</scope>
    <source>
        <strain evidence="13">DSM 10523 / SB164P1</strain>
    </source>
</reference>
<dbReference type="GO" id="GO:0000271">
    <property type="term" value="P:polysaccharide biosynthetic process"/>
    <property type="evidence" value="ECO:0007669"/>
    <property type="project" value="InterPro"/>
</dbReference>
<feature type="binding site" evidence="10">
    <location>
        <position position="33"/>
    </location>
    <ligand>
        <name>NAD(+)</name>
        <dbReference type="ChEBI" id="CHEBI:57540"/>
    </ligand>
</feature>
<dbReference type="Pfam" id="PF03721">
    <property type="entry name" value="UDPG_MGDP_dh_N"/>
    <property type="match status" value="1"/>
</dbReference>
<dbReference type="PANTHER" id="PTHR43750:SF1">
    <property type="entry name" value="GDP-MANNOSE 6-DEHYDROGENASE"/>
    <property type="match status" value="1"/>
</dbReference>
<dbReference type="EC" id="1.1.1.22" evidence="3 7"/>
<dbReference type="InterPro" id="IPR036220">
    <property type="entry name" value="UDP-Glc/GDP-Man_DH_C_sf"/>
</dbReference>
<dbReference type="PANTHER" id="PTHR43750">
    <property type="entry name" value="UDP-GLUCOSE 6-DEHYDROGENASE TUAD"/>
    <property type="match status" value="1"/>
</dbReference>
<reference evidence="12 13" key="1">
    <citation type="journal article" date="2013" name="PLoS ONE">
        <title>The first genomic and proteomic characterization of a deep-sea sulfate reducer: insights into the piezophilic lifestyle of Desulfovibrio piezophilus.</title>
        <authorList>
            <person name="Pradel N."/>
            <person name="Ji B."/>
            <person name="Gimenez G."/>
            <person name="Talla E."/>
            <person name="Lenoble P."/>
            <person name="Garel M."/>
            <person name="Tamburini C."/>
            <person name="Fourquet P."/>
            <person name="Lebrun R."/>
            <person name="Bertin P."/>
            <person name="Denis Y."/>
            <person name="Pophillat M."/>
            <person name="Barbe V."/>
            <person name="Ollivier B."/>
            <person name="Dolla A."/>
        </authorList>
    </citation>
    <scope>NUCLEOTIDE SEQUENCE [LARGE SCALE GENOMIC DNA]</scope>
    <source>
        <strain evidence="13">DSM 10523 / SB164P1</strain>
    </source>
</reference>
<comment type="catalytic activity">
    <reaction evidence="6 7">
        <text>UDP-alpha-D-glucose + 2 NAD(+) + H2O = UDP-alpha-D-glucuronate + 2 NADH + 3 H(+)</text>
        <dbReference type="Rhea" id="RHEA:23596"/>
        <dbReference type="ChEBI" id="CHEBI:15377"/>
        <dbReference type="ChEBI" id="CHEBI:15378"/>
        <dbReference type="ChEBI" id="CHEBI:57540"/>
        <dbReference type="ChEBI" id="CHEBI:57945"/>
        <dbReference type="ChEBI" id="CHEBI:58052"/>
        <dbReference type="ChEBI" id="CHEBI:58885"/>
        <dbReference type="EC" id="1.1.1.22"/>
    </reaction>
</comment>